<sequence>MTSPISDSMDSGTDPHKTVSIRDVARDCATCFEQLLQSEDNRTRSPFTSGPFWASRQYADFNLWWTKVGMSQTGLRSVDVRLKDVPEINTMLLRLLRALHHDLNRLINSPEDPLESTIGGAGAGPDRVSQEILEKLETLSSSDESENSDVERTAIQKSDANDAIWQHIGQTLDRLQGYAKRIEQAGAEHRQKRLDTYRRKQRTKQAYEGFRRIGEMRAKAHFRKAPAYILSRIADSFARRRTRFEYIREHQRKREAKVFIVSEPGIIVKHLNKQSELRTKPVRSTTTPSARNIQRKLRPHDQQTILSQTVDTEYRMGSRLMKVRRAESVRSVTLEHPGFPKPPLAQDGIFCCPYCSLHFHEQELEVHRWRSPFSSSSSSAS</sequence>
<comment type="caution">
    <text evidence="1">The sequence shown here is derived from an EMBL/GenBank/DDBJ whole genome shotgun (WGS) entry which is preliminary data.</text>
</comment>
<proteinExistence type="predicted"/>
<name>A0A8K0W262_9PLEO</name>
<dbReference type="PANTHER" id="PTHR35391:SF5">
    <property type="entry name" value="DUF6590 DOMAIN-CONTAINING PROTEIN"/>
    <property type="match status" value="1"/>
</dbReference>
<evidence type="ECO:0008006" key="3">
    <source>
        <dbReference type="Google" id="ProtNLM"/>
    </source>
</evidence>
<dbReference type="Proteomes" id="UP000813461">
    <property type="component" value="Unassembled WGS sequence"/>
</dbReference>
<dbReference type="AlphaFoldDB" id="A0A8K0W262"/>
<dbReference type="PANTHER" id="PTHR35391">
    <property type="entry name" value="C2H2-TYPE DOMAIN-CONTAINING PROTEIN-RELATED"/>
    <property type="match status" value="1"/>
</dbReference>
<evidence type="ECO:0000313" key="1">
    <source>
        <dbReference type="EMBL" id="KAH7091461.1"/>
    </source>
</evidence>
<evidence type="ECO:0000313" key="2">
    <source>
        <dbReference type="Proteomes" id="UP000813461"/>
    </source>
</evidence>
<dbReference type="OrthoDB" id="20872at2759"/>
<gene>
    <name evidence="1" type="ORF">FB567DRAFT_518742</name>
</gene>
<protein>
    <recommendedName>
        <fullName evidence="3">C2H2-type domain-containing protein</fullName>
    </recommendedName>
</protein>
<dbReference type="EMBL" id="JAGMVJ010000004">
    <property type="protein sequence ID" value="KAH7091461.1"/>
    <property type="molecule type" value="Genomic_DNA"/>
</dbReference>
<keyword evidence="2" id="KW-1185">Reference proteome</keyword>
<accession>A0A8K0W262</accession>
<organism evidence="1 2">
    <name type="scientific">Paraphoma chrysanthemicola</name>
    <dbReference type="NCBI Taxonomy" id="798071"/>
    <lineage>
        <taxon>Eukaryota</taxon>
        <taxon>Fungi</taxon>
        <taxon>Dikarya</taxon>
        <taxon>Ascomycota</taxon>
        <taxon>Pezizomycotina</taxon>
        <taxon>Dothideomycetes</taxon>
        <taxon>Pleosporomycetidae</taxon>
        <taxon>Pleosporales</taxon>
        <taxon>Pleosporineae</taxon>
        <taxon>Phaeosphaeriaceae</taxon>
        <taxon>Paraphoma</taxon>
    </lineage>
</organism>
<reference evidence="1" key="1">
    <citation type="journal article" date="2021" name="Nat. Commun.">
        <title>Genetic determinants of endophytism in the Arabidopsis root mycobiome.</title>
        <authorList>
            <person name="Mesny F."/>
            <person name="Miyauchi S."/>
            <person name="Thiergart T."/>
            <person name="Pickel B."/>
            <person name="Atanasova L."/>
            <person name="Karlsson M."/>
            <person name="Huettel B."/>
            <person name="Barry K.W."/>
            <person name="Haridas S."/>
            <person name="Chen C."/>
            <person name="Bauer D."/>
            <person name="Andreopoulos W."/>
            <person name="Pangilinan J."/>
            <person name="LaButti K."/>
            <person name="Riley R."/>
            <person name="Lipzen A."/>
            <person name="Clum A."/>
            <person name="Drula E."/>
            <person name="Henrissat B."/>
            <person name="Kohler A."/>
            <person name="Grigoriev I.V."/>
            <person name="Martin F.M."/>
            <person name="Hacquard S."/>
        </authorList>
    </citation>
    <scope>NUCLEOTIDE SEQUENCE</scope>
    <source>
        <strain evidence="1">MPI-SDFR-AT-0120</strain>
    </source>
</reference>